<evidence type="ECO:0000313" key="8">
    <source>
        <dbReference type="EMBL" id="KAK9933784.1"/>
    </source>
</evidence>
<dbReference type="InterPro" id="IPR038765">
    <property type="entry name" value="Papain-like_cys_pep_sf"/>
</dbReference>
<feature type="compositionally biased region" description="Acidic residues" evidence="6">
    <location>
        <begin position="134"/>
        <end position="143"/>
    </location>
</feature>
<dbReference type="Gene3D" id="3.40.395.10">
    <property type="entry name" value="Adenoviral Proteinase, Chain A"/>
    <property type="match status" value="1"/>
</dbReference>
<dbReference type="PROSITE" id="PS50600">
    <property type="entry name" value="ULP_PROTEASE"/>
    <property type="match status" value="1"/>
</dbReference>
<evidence type="ECO:0000256" key="1">
    <source>
        <dbReference type="ARBA" id="ARBA00005234"/>
    </source>
</evidence>
<comment type="similarity">
    <text evidence="1">Belongs to the peptidase C48 family.</text>
</comment>
<proteinExistence type="inferred from homology"/>
<dbReference type="GO" id="GO:0005634">
    <property type="term" value="C:nucleus"/>
    <property type="evidence" value="ECO:0007669"/>
    <property type="project" value="TreeGrafter"/>
</dbReference>
<evidence type="ECO:0000259" key="7">
    <source>
        <dbReference type="PROSITE" id="PS50600"/>
    </source>
</evidence>
<evidence type="ECO:0000256" key="4">
    <source>
        <dbReference type="ARBA" id="ARBA00022801"/>
    </source>
</evidence>
<organism evidence="8 9">
    <name type="scientific">Rubus argutus</name>
    <name type="common">Southern blackberry</name>
    <dbReference type="NCBI Taxonomy" id="59490"/>
    <lineage>
        <taxon>Eukaryota</taxon>
        <taxon>Viridiplantae</taxon>
        <taxon>Streptophyta</taxon>
        <taxon>Embryophyta</taxon>
        <taxon>Tracheophyta</taxon>
        <taxon>Spermatophyta</taxon>
        <taxon>Magnoliopsida</taxon>
        <taxon>eudicotyledons</taxon>
        <taxon>Gunneridae</taxon>
        <taxon>Pentapetalae</taxon>
        <taxon>rosids</taxon>
        <taxon>fabids</taxon>
        <taxon>Rosales</taxon>
        <taxon>Rosaceae</taxon>
        <taxon>Rosoideae</taxon>
        <taxon>Rosoideae incertae sedis</taxon>
        <taxon>Rubus</taxon>
    </lineage>
</organism>
<feature type="compositionally biased region" description="Gly residues" evidence="6">
    <location>
        <begin position="87"/>
        <end position="96"/>
    </location>
</feature>
<keyword evidence="9" id="KW-1185">Reference proteome</keyword>
<evidence type="ECO:0000256" key="5">
    <source>
        <dbReference type="ARBA" id="ARBA00022807"/>
    </source>
</evidence>
<comment type="caution">
    <text evidence="8">The sequence shown here is derived from an EMBL/GenBank/DDBJ whole genome shotgun (WGS) entry which is preliminary data.</text>
</comment>
<dbReference type="GO" id="GO:0006508">
    <property type="term" value="P:proteolysis"/>
    <property type="evidence" value="ECO:0007669"/>
    <property type="project" value="UniProtKB-KW"/>
</dbReference>
<dbReference type="GO" id="GO:0016929">
    <property type="term" value="F:deSUMOylase activity"/>
    <property type="evidence" value="ECO:0007669"/>
    <property type="project" value="TreeGrafter"/>
</dbReference>
<dbReference type="FunFam" id="3.40.395.10:FF:000005">
    <property type="entry name" value="Ubiquitin-like-specific protease ESD4"/>
    <property type="match status" value="1"/>
</dbReference>
<reference evidence="8 9" key="1">
    <citation type="journal article" date="2023" name="G3 (Bethesda)">
        <title>A chromosome-length genome assembly and annotation of blackberry (Rubus argutus, cv. 'Hillquist').</title>
        <authorList>
            <person name="Bruna T."/>
            <person name="Aryal R."/>
            <person name="Dudchenko O."/>
            <person name="Sargent D.J."/>
            <person name="Mead D."/>
            <person name="Buti M."/>
            <person name="Cavallini A."/>
            <person name="Hytonen T."/>
            <person name="Andres J."/>
            <person name="Pham M."/>
            <person name="Weisz D."/>
            <person name="Mascagni F."/>
            <person name="Usai G."/>
            <person name="Natali L."/>
            <person name="Bassil N."/>
            <person name="Fernandez G.E."/>
            <person name="Lomsadze A."/>
            <person name="Armour M."/>
            <person name="Olukolu B."/>
            <person name="Poorten T."/>
            <person name="Britton C."/>
            <person name="Davik J."/>
            <person name="Ashrafi H."/>
            <person name="Aiden E.L."/>
            <person name="Borodovsky M."/>
            <person name="Worthington M."/>
        </authorList>
    </citation>
    <scope>NUCLEOTIDE SEQUENCE [LARGE SCALE GENOMIC DNA]</scope>
    <source>
        <strain evidence="8">PI 553951</strain>
    </source>
</reference>
<dbReference type="Pfam" id="PF02902">
    <property type="entry name" value="Peptidase_C48"/>
    <property type="match status" value="1"/>
</dbReference>
<dbReference type="Proteomes" id="UP001457282">
    <property type="component" value="Unassembled WGS sequence"/>
</dbReference>
<protein>
    <recommendedName>
        <fullName evidence="7">Ubiquitin-like protease family profile domain-containing protein</fullName>
    </recommendedName>
</protein>
<feature type="region of interest" description="Disordered" evidence="6">
    <location>
        <begin position="33"/>
        <end position="103"/>
    </location>
</feature>
<dbReference type="AlphaFoldDB" id="A0AAW1XB89"/>
<accession>A0AAW1XB89</accession>
<dbReference type="EMBL" id="JBEDUW010000004">
    <property type="protein sequence ID" value="KAK9933784.1"/>
    <property type="molecule type" value="Genomic_DNA"/>
</dbReference>
<dbReference type="SUPFAM" id="SSF54001">
    <property type="entry name" value="Cysteine proteinases"/>
    <property type="match status" value="1"/>
</dbReference>
<dbReference type="GO" id="GO:0016926">
    <property type="term" value="P:protein desumoylation"/>
    <property type="evidence" value="ECO:0007669"/>
    <property type="project" value="TreeGrafter"/>
</dbReference>
<keyword evidence="5" id="KW-0788">Thiol protease</keyword>
<sequence length="510" mass="58397">MGALARSRKRIDECLSSNCAQAASPFSPNFHISKRAKFSSPKQSPTPPKPSSNSAVARVSRYPALKLPLPRIHAPCKPEKFSSCSSRGGGGGGGEQQSGDTMGNVFDLVPRYFRAKYEALRTFQSRKKDKEVIELDEEEEEETNQVSKDSSVEEDGTDESDQRPREVDVQELETKMVGCEAQATQPPSASSVASDLTTLTMTTNSKVESSEMLGLLSLLNPEDLPSYKKLIKAVERRTPKLQHLDFQIEVGESRRAHYESLRPKKKPVEVAPVEPFIPLKEEERAVVERAFSPANRRKVLVTHENANIQITGEHLQCLRPRAWLNDEVINVYLELLKEREKRDPQKFLNCHFFNTFFYKKLIGGRSGYDYKAVRRWTTQKKLGYSLIDCDKIFVPIHKEIHWCLAVINKKDQKFQYLDSLRGYDTKVMQLLAKYYVDEVKEKSGKDIDVSSWKFECVEDLPEQENGFDCGVFMIKYADFYSRGLELCFHQKHMPYFRLRTAKEVLQLRAD</sequence>
<keyword evidence="2" id="KW-0645">Protease</keyword>
<dbReference type="InterPro" id="IPR003653">
    <property type="entry name" value="Peptidase_C48_C"/>
</dbReference>
<feature type="region of interest" description="Disordered" evidence="6">
    <location>
        <begin position="131"/>
        <end position="167"/>
    </location>
</feature>
<feature type="domain" description="Ubiquitin-like protease family profile" evidence="7">
    <location>
        <begin position="308"/>
        <end position="480"/>
    </location>
</feature>
<evidence type="ECO:0000256" key="3">
    <source>
        <dbReference type="ARBA" id="ARBA00022786"/>
    </source>
</evidence>
<keyword evidence="3" id="KW-0833">Ubl conjugation pathway</keyword>
<evidence type="ECO:0000313" key="9">
    <source>
        <dbReference type="Proteomes" id="UP001457282"/>
    </source>
</evidence>
<evidence type="ECO:0000256" key="2">
    <source>
        <dbReference type="ARBA" id="ARBA00022670"/>
    </source>
</evidence>
<evidence type="ECO:0000256" key="6">
    <source>
        <dbReference type="SAM" id="MobiDB-lite"/>
    </source>
</evidence>
<dbReference type="PANTHER" id="PTHR12606:SF1">
    <property type="entry name" value="UBIQUITIN-LIKE-SPECIFIC PROTEASE 1A"/>
    <property type="match status" value="1"/>
</dbReference>
<keyword evidence="4" id="KW-0378">Hydrolase</keyword>
<gene>
    <name evidence="8" type="ORF">M0R45_020960</name>
</gene>
<name>A0AAW1XB89_RUBAR</name>
<dbReference type="PANTHER" id="PTHR12606">
    <property type="entry name" value="SENTRIN/SUMO-SPECIFIC PROTEASE"/>
    <property type="match status" value="1"/>
</dbReference>